<dbReference type="AlphaFoldDB" id="A0A328DQV7"/>
<reference evidence="1 2" key="1">
    <citation type="submission" date="2018-06" db="EMBL/GenBank/DDBJ databases">
        <title>The Genome of Cuscuta australis (Dodder) Provides Insight into the Evolution of Plant Parasitism.</title>
        <authorList>
            <person name="Liu H."/>
        </authorList>
    </citation>
    <scope>NUCLEOTIDE SEQUENCE [LARGE SCALE GENOMIC DNA]</scope>
    <source>
        <strain evidence="2">cv. Yunnan</strain>
        <tissue evidence="1">Vines</tissue>
    </source>
</reference>
<sequence length="204" mass="23062">MAAKVRDPRVNGGSGWNFNLAFPRSKCSDSGGRAGVRDLCDSGCFVLAGWNQFIKHGFNWLIKDKSKVWNSEELCQDLKTALGTTKWQGEGFDRRLMSKDDVSKIPHTAFGCKPEEANSFPLPFQISAIEPRTNDNEGFRKRIDSWSAPYSNEFYRTIPMHDLLGQSSSTILFGHNNSFFLRSVRLQENFVVKQGSNFKVLLVD</sequence>
<evidence type="ECO:0000313" key="1">
    <source>
        <dbReference type="EMBL" id="RAL47796.1"/>
    </source>
</evidence>
<proteinExistence type="predicted"/>
<keyword evidence="2" id="KW-1185">Reference proteome</keyword>
<evidence type="ECO:0000313" key="2">
    <source>
        <dbReference type="Proteomes" id="UP000249390"/>
    </source>
</evidence>
<protein>
    <submittedName>
        <fullName evidence="1">Uncharacterized protein</fullName>
    </submittedName>
</protein>
<dbReference type="Proteomes" id="UP000249390">
    <property type="component" value="Unassembled WGS sequence"/>
</dbReference>
<name>A0A328DQV7_9ASTE</name>
<accession>A0A328DQV7</accession>
<organism evidence="1 2">
    <name type="scientific">Cuscuta australis</name>
    <dbReference type="NCBI Taxonomy" id="267555"/>
    <lineage>
        <taxon>Eukaryota</taxon>
        <taxon>Viridiplantae</taxon>
        <taxon>Streptophyta</taxon>
        <taxon>Embryophyta</taxon>
        <taxon>Tracheophyta</taxon>
        <taxon>Spermatophyta</taxon>
        <taxon>Magnoliopsida</taxon>
        <taxon>eudicotyledons</taxon>
        <taxon>Gunneridae</taxon>
        <taxon>Pentapetalae</taxon>
        <taxon>asterids</taxon>
        <taxon>lamiids</taxon>
        <taxon>Solanales</taxon>
        <taxon>Convolvulaceae</taxon>
        <taxon>Cuscuteae</taxon>
        <taxon>Cuscuta</taxon>
        <taxon>Cuscuta subgen. Grammica</taxon>
        <taxon>Cuscuta sect. Cleistogrammica</taxon>
    </lineage>
</organism>
<gene>
    <name evidence="1" type="ORF">DM860_012421</name>
</gene>
<dbReference type="EMBL" id="NQVE01000111">
    <property type="protein sequence ID" value="RAL47796.1"/>
    <property type="molecule type" value="Genomic_DNA"/>
</dbReference>
<comment type="caution">
    <text evidence="1">The sequence shown here is derived from an EMBL/GenBank/DDBJ whole genome shotgun (WGS) entry which is preliminary data.</text>
</comment>